<dbReference type="Pfam" id="PF08592">
    <property type="entry name" value="Anthrone_oxy"/>
    <property type="match status" value="1"/>
</dbReference>
<dbReference type="AlphaFoldDB" id="A0A939P689"/>
<dbReference type="Proteomes" id="UP000669179">
    <property type="component" value="Unassembled WGS sequence"/>
</dbReference>
<feature type="transmembrane region" description="Helical" evidence="1">
    <location>
        <begin position="52"/>
        <end position="72"/>
    </location>
</feature>
<name>A0A939P689_9ACTN</name>
<accession>A0A939P689</accession>
<evidence type="ECO:0000313" key="3">
    <source>
        <dbReference type="Proteomes" id="UP000669179"/>
    </source>
</evidence>
<evidence type="ECO:0000313" key="2">
    <source>
        <dbReference type="EMBL" id="MBO2445562.1"/>
    </source>
</evidence>
<dbReference type="InterPro" id="IPR013901">
    <property type="entry name" value="Anthrone_oxy"/>
</dbReference>
<keyword evidence="1" id="KW-0812">Transmembrane</keyword>
<gene>
    <name evidence="2" type="ORF">J4573_00515</name>
</gene>
<keyword evidence="3" id="KW-1185">Reference proteome</keyword>
<protein>
    <submittedName>
        <fullName evidence="2">DUF1772 domain-containing protein</fullName>
    </submittedName>
</protein>
<feature type="transmembrane region" description="Helical" evidence="1">
    <location>
        <begin position="79"/>
        <end position="97"/>
    </location>
</feature>
<keyword evidence="1" id="KW-0472">Membrane</keyword>
<feature type="transmembrane region" description="Helical" evidence="1">
    <location>
        <begin position="132"/>
        <end position="153"/>
    </location>
</feature>
<proteinExistence type="predicted"/>
<dbReference type="EMBL" id="JAGEOJ010000001">
    <property type="protein sequence ID" value="MBO2445562.1"/>
    <property type="molecule type" value="Genomic_DNA"/>
</dbReference>
<reference evidence="2" key="1">
    <citation type="submission" date="2021-03" db="EMBL/GenBank/DDBJ databases">
        <authorList>
            <person name="Kanchanasin P."/>
            <person name="Saeng-In P."/>
            <person name="Phongsopitanun W."/>
            <person name="Yuki M."/>
            <person name="Kudo T."/>
            <person name="Ohkuma M."/>
            <person name="Tanasupawat S."/>
        </authorList>
    </citation>
    <scope>NUCLEOTIDE SEQUENCE</scope>
    <source>
        <strain evidence="2">GKU 128</strain>
    </source>
</reference>
<keyword evidence="1" id="KW-1133">Transmembrane helix</keyword>
<comment type="caution">
    <text evidence="2">The sequence shown here is derived from an EMBL/GenBank/DDBJ whole genome shotgun (WGS) entry which is preliminary data.</text>
</comment>
<sequence length="155" mass="16583">MIRFLVALALLGTGLSAGGLSIASLGGAPLLLALPVDRYVPVHKFLVTRFDPFMPICLLTGLVTDLLLTFFGDAGDARGLFAGAAAACFAVMVVSLTKNVPINKWVEKLNPDELPADWDSVDPRERWRNWNVVRTGFAVLALVLNVIAVAILIGP</sequence>
<dbReference type="RefSeq" id="WP_208253177.1">
    <property type="nucleotide sequence ID" value="NZ_JAGEOJ010000001.1"/>
</dbReference>
<evidence type="ECO:0000256" key="1">
    <source>
        <dbReference type="SAM" id="Phobius"/>
    </source>
</evidence>
<organism evidence="2 3">
    <name type="scientific">Actinomadura barringtoniae</name>
    <dbReference type="NCBI Taxonomy" id="1427535"/>
    <lineage>
        <taxon>Bacteria</taxon>
        <taxon>Bacillati</taxon>
        <taxon>Actinomycetota</taxon>
        <taxon>Actinomycetes</taxon>
        <taxon>Streptosporangiales</taxon>
        <taxon>Thermomonosporaceae</taxon>
        <taxon>Actinomadura</taxon>
    </lineage>
</organism>